<evidence type="ECO:0000313" key="7">
    <source>
        <dbReference type="EMBL" id="VEN38100.1"/>
    </source>
</evidence>
<dbReference type="GO" id="GO:0003777">
    <property type="term" value="F:microtubule motor activity"/>
    <property type="evidence" value="ECO:0007669"/>
    <property type="project" value="InterPro"/>
</dbReference>
<evidence type="ECO:0000259" key="6">
    <source>
        <dbReference type="PROSITE" id="PS50067"/>
    </source>
</evidence>
<name>A0A653BRG1_CALMS</name>
<evidence type="ECO:0000313" key="8">
    <source>
        <dbReference type="Proteomes" id="UP000410492"/>
    </source>
</evidence>
<feature type="binding site" evidence="5">
    <location>
        <begin position="95"/>
        <end position="102"/>
    </location>
    <ligand>
        <name>ATP</name>
        <dbReference type="ChEBI" id="CHEBI:30616"/>
    </ligand>
</feature>
<keyword evidence="5" id="KW-0505">Motor protein</keyword>
<sequence length="257" mass="29884">MKSPDYADIKIFYRIFPLDEPCWDYVRIENKRTVFVRRLQELNDPAKADLEPHFWEFNTDGVFYNTTQEQIYSAVTEDILEDLTKGYNATIAAYGQTGSGKSLTLTGLEFSSKDLGIAPRVAQDLFELKKKLPPLIKMAVQMSYVEFDEFGAIDLLLKYPNEMDHWHAREKMTKLKVRSKYEALKMLFLGEARKKFADSDGYMSHLCSSVLTFHVTTKNEEYSEPFIRPVILSLIRFYSNQYVCLELQALMLLLPKH</sequence>
<comment type="similarity">
    <text evidence="5">Belongs to the TRAFAC class myosin-kinesin ATPase superfamily. Kinesin family.</text>
</comment>
<dbReference type="OrthoDB" id="3176171at2759"/>
<dbReference type="InterPro" id="IPR027640">
    <property type="entry name" value="Kinesin-like_fam"/>
</dbReference>
<evidence type="ECO:0000256" key="2">
    <source>
        <dbReference type="ARBA" id="ARBA00022741"/>
    </source>
</evidence>
<feature type="domain" description="Kinesin motor" evidence="6">
    <location>
        <begin position="8"/>
        <end position="257"/>
    </location>
</feature>
<evidence type="ECO:0000256" key="1">
    <source>
        <dbReference type="ARBA" id="ARBA00004245"/>
    </source>
</evidence>
<keyword evidence="2 5" id="KW-0547">Nucleotide-binding</keyword>
<dbReference type="Pfam" id="PF00225">
    <property type="entry name" value="Kinesin"/>
    <property type="match status" value="1"/>
</dbReference>
<dbReference type="PANTHER" id="PTHR24115">
    <property type="entry name" value="KINESIN-RELATED"/>
    <property type="match status" value="1"/>
</dbReference>
<proteinExistence type="inferred from homology"/>
<dbReference type="SMART" id="SM00129">
    <property type="entry name" value="KISc"/>
    <property type="match status" value="1"/>
</dbReference>
<dbReference type="PROSITE" id="PS50067">
    <property type="entry name" value="KINESIN_MOTOR_2"/>
    <property type="match status" value="1"/>
</dbReference>
<comment type="subcellular location">
    <subcellularLocation>
        <location evidence="1">Cytoplasm</location>
        <location evidence="1">Cytoskeleton</location>
    </subcellularLocation>
</comment>
<dbReference type="GO" id="GO:0005524">
    <property type="term" value="F:ATP binding"/>
    <property type="evidence" value="ECO:0007669"/>
    <property type="project" value="UniProtKB-UniRule"/>
</dbReference>
<dbReference type="EMBL" id="CAACVG010004068">
    <property type="protein sequence ID" value="VEN38100.1"/>
    <property type="molecule type" value="Genomic_DNA"/>
</dbReference>
<accession>A0A653BRG1</accession>
<dbReference type="InterPro" id="IPR027417">
    <property type="entry name" value="P-loop_NTPase"/>
</dbReference>
<dbReference type="Gene3D" id="3.40.850.10">
    <property type="entry name" value="Kinesin motor domain"/>
    <property type="match status" value="1"/>
</dbReference>
<evidence type="ECO:0000256" key="3">
    <source>
        <dbReference type="ARBA" id="ARBA00022840"/>
    </source>
</evidence>
<keyword evidence="3 5" id="KW-0067">ATP-binding</keyword>
<dbReference type="GO" id="GO:0007018">
    <property type="term" value="P:microtubule-based movement"/>
    <property type="evidence" value="ECO:0007669"/>
    <property type="project" value="InterPro"/>
</dbReference>
<keyword evidence="4" id="KW-0206">Cytoskeleton</keyword>
<dbReference type="InterPro" id="IPR001752">
    <property type="entry name" value="Kinesin_motor_dom"/>
</dbReference>
<dbReference type="Proteomes" id="UP000410492">
    <property type="component" value="Unassembled WGS sequence"/>
</dbReference>
<dbReference type="SUPFAM" id="SSF52540">
    <property type="entry name" value="P-loop containing nucleoside triphosphate hydrolases"/>
    <property type="match status" value="1"/>
</dbReference>
<keyword evidence="4" id="KW-0963">Cytoplasm</keyword>
<dbReference type="GO" id="GO:0005874">
    <property type="term" value="C:microtubule"/>
    <property type="evidence" value="ECO:0007669"/>
    <property type="project" value="TreeGrafter"/>
</dbReference>
<keyword evidence="8" id="KW-1185">Reference proteome</keyword>
<reference evidence="7 8" key="1">
    <citation type="submission" date="2019-01" db="EMBL/GenBank/DDBJ databases">
        <authorList>
            <person name="Sayadi A."/>
        </authorList>
    </citation>
    <scope>NUCLEOTIDE SEQUENCE [LARGE SCALE GENOMIC DNA]</scope>
</reference>
<dbReference type="GO" id="GO:0005871">
    <property type="term" value="C:kinesin complex"/>
    <property type="evidence" value="ECO:0007669"/>
    <property type="project" value="TreeGrafter"/>
</dbReference>
<dbReference type="GO" id="GO:0008017">
    <property type="term" value="F:microtubule binding"/>
    <property type="evidence" value="ECO:0007669"/>
    <property type="project" value="InterPro"/>
</dbReference>
<dbReference type="GO" id="GO:0016887">
    <property type="term" value="F:ATP hydrolysis activity"/>
    <property type="evidence" value="ECO:0007669"/>
    <property type="project" value="TreeGrafter"/>
</dbReference>
<evidence type="ECO:0000256" key="4">
    <source>
        <dbReference type="ARBA" id="ARBA00023212"/>
    </source>
</evidence>
<gene>
    <name evidence="7" type="ORF">CALMAC_LOCUS3114</name>
</gene>
<organism evidence="7 8">
    <name type="scientific">Callosobruchus maculatus</name>
    <name type="common">Southern cowpea weevil</name>
    <name type="synonym">Pulse bruchid</name>
    <dbReference type="NCBI Taxonomy" id="64391"/>
    <lineage>
        <taxon>Eukaryota</taxon>
        <taxon>Metazoa</taxon>
        <taxon>Ecdysozoa</taxon>
        <taxon>Arthropoda</taxon>
        <taxon>Hexapoda</taxon>
        <taxon>Insecta</taxon>
        <taxon>Pterygota</taxon>
        <taxon>Neoptera</taxon>
        <taxon>Endopterygota</taxon>
        <taxon>Coleoptera</taxon>
        <taxon>Polyphaga</taxon>
        <taxon>Cucujiformia</taxon>
        <taxon>Chrysomeloidea</taxon>
        <taxon>Chrysomelidae</taxon>
        <taxon>Bruchinae</taxon>
        <taxon>Bruchini</taxon>
        <taxon>Callosobruchus</taxon>
    </lineage>
</organism>
<protein>
    <recommendedName>
        <fullName evidence="6">Kinesin motor domain-containing protein</fullName>
    </recommendedName>
</protein>
<evidence type="ECO:0000256" key="5">
    <source>
        <dbReference type="PROSITE-ProRule" id="PRU00283"/>
    </source>
</evidence>
<dbReference type="InterPro" id="IPR036961">
    <property type="entry name" value="Kinesin_motor_dom_sf"/>
</dbReference>
<dbReference type="AlphaFoldDB" id="A0A653BRG1"/>